<feature type="disulfide bond" evidence="2">
    <location>
        <begin position="65"/>
        <end position="80"/>
    </location>
</feature>
<evidence type="ECO:0000256" key="2">
    <source>
        <dbReference type="PROSITE-ProRule" id="PRU00779"/>
    </source>
</evidence>
<accession>A7RXX7</accession>
<proteinExistence type="predicted"/>
<evidence type="ECO:0000259" key="3">
    <source>
        <dbReference type="PROSITE" id="PS51448"/>
    </source>
</evidence>
<gene>
    <name evidence="4" type="ORF">NEMVEDRAFT_v1g97252</name>
</gene>
<feature type="disulfide bond" evidence="2">
    <location>
        <begin position="20"/>
        <end position="35"/>
    </location>
</feature>
<dbReference type="Proteomes" id="UP000001593">
    <property type="component" value="Unassembled WGS sequence"/>
</dbReference>
<dbReference type="InterPro" id="IPR017994">
    <property type="entry name" value="P_trefoil_chordata"/>
</dbReference>
<keyword evidence="5" id="KW-1185">Reference proteome</keyword>
<evidence type="ECO:0000256" key="1">
    <source>
        <dbReference type="ARBA" id="ARBA00023157"/>
    </source>
</evidence>
<dbReference type="PANTHER" id="PTHR13826">
    <property type="entry name" value="INTESTINAL TREFOIL FACTOR-RELATED"/>
    <property type="match status" value="1"/>
</dbReference>
<dbReference type="FunFam" id="4.10.110.10:FF:000009">
    <property type="entry name" value="integumentary mucin A.1-like"/>
    <property type="match status" value="1"/>
</dbReference>
<dbReference type="HOGENOM" id="CLU_161058_0_0_1"/>
<dbReference type="Gene3D" id="4.10.110.10">
    <property type="entry name" value="Spasmolytic Protein, domain 1"/>
    <property type="match status" value="1"/>
</dbReference>
<keyword evidence="1 2" id="KW-1015">Disulfide bond</keyword>
<dbReference type="InParanoid" id="A7RXX7"/>
<dbReference type="CDD" id="cd00111">
    <property type="entry name" value="Trefoil"/>
    <property type="match status" value="2"/>
</dbReference>
<dbReference type="InterPro" id="IPR044913">
    <property type="entry name" value="P_trefoil_dom_sf"/>
</dbReference>
<comment type="caution">
    <text evidence="2">Lacks conserved residue(s) required for the propagation of feature annotation.</text>
</comment>
<feature type="disulfide bond" evidence="2">
    <location>
        <begin position="55"/>
        <end position="81"/>
    </location>
</feature>
<protein>
    <recommendedName>
        <fullName evidence="3">P-type domain-containing protein</fullName>
    </recommendedName>
</protein>
<dbReference type="InterPro" id="IPR000519">
    <property type="entry name" value="P_trefoil_dom"/>
</dbReference>
<sequence>MRKRLEFTCLQMTPMKRSQCGHSEVTREECLRMSCCYDNTMNGVPFCFHHLIGRCSVKIADREPCGYDGIPVDACRDLDCCY</sequence>
<dbReference type="PROSITE" id="PS51448">
    <property type="entry name" value="P_TREFOIL_2"/>
    <property type="match status" value="2"/>
</dbReference>
<dbReference type="SUPFAM" id="SSF57492">
    <property type="entry name" value="Trefoil"/>
    <property type="match status" value="2"/>
</dbReference>
<dbReference type="EMBL" id="DS469551">
    <property type="protein sequence ID" value="EDO43739.1"/>
    <property type="molecule type" value="Genomic_DNA"/>
</dbReference>
<dbReference type="Pfam" id="PF00088">
    <property type="entry name" value="Trefoil"/>
    <property type="match status" value="2"/>
</dbReference>
<dbReference type="PhylomeDB" id="A7RXX7"/>
<dbReference type="SMART" id="SM00018">
    <property type="entry name" value="PD"/>
    <property type="match status" value="1"/>
</dbReference>
<feature type="non-terminal residue" evidence="4">
    <location>
        <position position="1"/>
    </location>
</feature>
<feature type="domain" description="P-type" evidence="3">
    <location>
        <begin position="7"/>
        <end position="51"/>
    </location>
</feature>
<feature type="disulfide bond" evidence="2">
    <location>
        <begin position="30"/>
        <end position="47"/>
    </location>
</feature>
<dbReference type="PANTHER" id="PTHR13826:SF14">
    <property type="entry name" value="TREFOIL FACTOR 2"/>
    <property type="match status" value="1"/>
</dbReference>
<reference evidence="4 5" key="1">
    <citation type="journal article" date="2007" name="Science">
        <title>Sea anemone genome reveals ancestral eumetazoan gene repertoire and genomic organization.</title>
        <authorList>
            <person name="Putnam N.H."/>
            <person name="Srivastava M."/>
            <person name="Hellsten U."/>
            <person name="Dirks B."/>
            <person name="Chapman J."/>
            <person name="Salamov A."/>
            <person name="Terry A."/>
            <person name="Shapiro H."/>
            <person name="Lindquist E."/>
            <person name="Kapitonov V.V."/>
            <person name="Jurka J."/>
            <person name="Genikhovich G."/>
            <person name="Grigoriev I.V."/>
            <person name="Lucas S.M."/>
            <person name="Steele R.E."/>
            <person name="Finnerty J.R."/>
            <person name="Technau U."/>
            <person name="Martindale M.Q."/>
            <person name="Rokhsar D.S."/>
        </authorList>
    </citation>
    <scope>NUCLEOTIDE SEQUENCE [LARGE SCALE GENOMIC DNA]</scope>
    <source>
        <strain evidence="5">CH2 X CH6</strain>
    </source>
</reference>
<feature type="domain" description="P-type" evidence="3">
    <location>
        <begin position="53"/>
        <end position="82"/>
    </location>
</feature>
<organism evidence="4 5">
    <name type="scientific">Nematostella vectensis</name>
    <name type="common">Starlet sea anemone</name>
    <dbReference type="NCBI Taxonomy" id="45351"/>
    <lineage>
        <taxon>Eukaryota</taxon>
        <taxon>Metazoa</taxon>
        <taxon>Cnidaria</taxon>
        <taxon>Anthozoa</taxon>
        <taxon>Hexacorallia</taxon>
        <taxon>Actiniaria</taxon>
        <taxon>Edwardsiidae</taxon>
        <taxon>Nematostella</taxon>
    </lineage>
</organism>
<dbReference type="AlphaFoldDB" id="A7RXX7"/>
<evidence type="ECO:0000313" key="4">
    <source>
        <dbReference type="EMBL" id="EDO43739.1"/>
    </source>
</evidence>
<name>A7RXX7_NEMVE</name>
<evidence type="ECO:0000313" key="5">
    <source>
        <dbReference type="Proteomes" id="UP000001593"/>
    </source>
</evidence>
<dbReference type="PRINTS" id="PR00680">
    <property type="entry name" value="PTREFOIL"/>
</dbReference>